<feature type="domain" description="Torsin-1A-interacting protein 1/2 AAA+ activator" evidence="11">
    <location>
        <begin position="965"/>
        <end position="1193"/>
    </location>
</feature>
<proteinExistence type="inferred from homology"/>
<keyword evidence="4" id="KW-0812">Transmembrane</keyword>
<dbReference type="InterPro" id="IPR038599">
    <property type="entry name" value="LAP1C-like_C_sf"/>
</dbReference>
<dbReference type="GO" id="GO:0061024">
    <property type="term" value="P:membrane organization"/>
    <property type="evidence" value="ECO:0007669"/>
    <property type="project" value="TreeGrafter"/>
</dbReference>
<evidence type="ECO:0000256" key="5">
    <source>
        <dbReference type="ARBA" id="ARBA00022989"/>
    </source>
</evidence>
<feature type="region of interest" description="Disordered" evidence="10">
    <location>
        <begin position="555"/>
        <end position="799"/>
    </location>
</feature>
<evidence type="ECO:0000256" key="7">
    <source>
        <dbReference type="ARBA" id="ARBA00023180"/>
    </source>
</evidence>
<keyword evidence="8" id="KW-0539">Nucleus</keyword>
<dbReference type="PANTHER" id="PTHR18843:SF7">
    <property type="entry name" value="LAMINA-ASSOCIATED POLYPEPTIDE 1B ISOFORM 1-RELATED"/>
    <property type="match status" value="1"/>
</dbReference>
<feature type="compositionally biased region" description="Basic and acidic residues" evidence="10">
    <location>
        <begin position="129"/>
        <end position="212"/>
    </location>
</feature>
<evidence type="ECO:0000256" key="2">
    <source>
        <dbReference type="ARBA" id="ARBA00007860"/>
    </source>
</evidence>
<dbReference type="AlphaFoldDB" id="A0A9J8BZ70"/>
<evidence type="ECO:0000256" key="8">
    <source>
        <dbReference type="ARBA" id="ARBA00023242"/>
    </source>
</evidence>
<evidence type="ECO:0000256" key="3">
    <source>
        <dbReference type="ARBA" id="ARBA00022553"/>
    </source>
</evidence>
<dbReference type="GO" id="GO:0001671">
    <property type="term" value="F:ATPase activator activity"/>
    <property type="evidence" value="ECO:0007669"/>
    <property type="project" value="InterPro"/>
</dbReference>
<evidence type="ECO:0000313" key="13">
    <source>
        <dbReference type="Proteomes" id="UP001108240"/>
    </source>
</evidence>
<feature type="compositionally biased region" description="Basic and acidic residues" evidence="10">
    <location>
        <begin position="279"/>
        <end position="288"/>
    </location>
</feature>
<comment type="subcellular location">
    <subcellularLocation>
        <location evidence="9">Endomembrane system</location>
        <topology evidence="9">Single-pass membrane protein</topology>
    </subcellularLocation>
    <subcellularLocation>
        <location evidence="1">Nucleus envelope</location>
    </subcellularLocation>
</comment>
<feature type="compositionally biased region" description="Acidic residues" evidence="10">
    <location>
        <begin position="601"/>
        <end position="616"/>
    </location>
</feature>
<keyword evidence="3" id="KW-0597">Phosphoprotein</keyword>
<name>A0A9J8BZ70_CYPCA</name>
<evidence type="ECO:0000256" key="9">
    <source>
        <dbReference type="ARBA" id="ARBA00037847"/>
    </source>
</evidence>
<feature type="compositionally biased region" description="Basic and acidic residues" evidence="10">
    <location>
        <begin position="36"/>
        <end position="66"/>
    </location>
</feature>
<dbReference type="GeneTree" id="ENSGT00390000012166"/>
<feature type="compositionally biased region" description="Basic and acidic residues" evidence="10">
    <location>
        <begin position="759"/>
        <end position="772"/>
    </location>
</feature>
<dbReference type="GO" id="GO:0005635">
    <property type="term" value="C:nuclear envelope"/>
    <property type="evidence" value="ECO:0007669"/>
    <property type="project" value="UniProtKB-SubCell"/>
</dbReference>
<evidence type="ECO:0000256" key="1">
    <source>
        <dbReference type="ARBA" id="ARBA00004259"/>
    </source>
</evidence>
<feature type="compositionally biased region" description="Polar residues" evidence="10">
    <location>
        <begin position="1"/>
        <end position="12"/>
    </location>
</feature>
<keyword evidence="13" id="KW-1185">Reference proteome</keyword>
<evidence type="ECO:0000256" key="4">
    <source>
        <dbReference type="ARBA" id="ARBA00022692"/>
    </source>
</evidence>
<dbReference type="Pfam" id="PF05609">
    <property type="entry name" value="LAP1_C"/>
    <property type="match status" value="2"/>
</dbReference>
<feature type="compositionally biased region" description="Basic and acidic residues" evidence="10">
    <location>
        <begin position="735"/>
        <end position="749"/>
    </location>
</feature>
<dbReference type="Ensembl" id="ENSCCRT00000183631.1">
    <property type="protein sequence ID" value="ENSCCRP00000162747.1"/>
    <property type="gene ID" value="ENSCCRG00000068633.1"/>
</dbReference>
<evidence type="ECO:0000256" key="10">
    <source>
        <dbReference type="SAM" id="MobiDB-lite"/>
    </source>
</evidence>
<dbReference type="Gene3D" id="3.40.50.12190">
    <property type="match status" value="2"/>
</dbReference>
<dbReference type="GO" id="GO:0016020">
    <property type="term" value="C:membrane"/>
    <property type="evidence" value="ECO:0007669"/>
    <property type="project" value="TreeGrafter"/>
</dbReference>
<feature type="compositionally biased region" description="Basic and acidic residues" evidence="10">
    <location>
        <begin position="75"/>
        <end position="120"/>
    </location>
</feature>
<feature type="compositionally biased region" description="Basic and acidic residues" evidence="10">
    <location>
        <begin position="652"/>
        <end position="670"/>
    </location>
</feature>
<keyword evidence="7" id="KW-0325">Glycoprotein</keyword>
<feature type="compositionally biased region" description="Basic and acidic residues" evidence="10">
    <location>
        <begin position="679"/>
        <end position="693"/>
    </location>
</feature>
<evidence type="ECO:0000256" key="6">
    <source>
        <dbReference type="ARBA" id="ARBA00023136"/>
    </source>
</evidence>
<dbReference type="InterPro" id="IPR046753">
    <property type="entry name" value="TOIP1/2_C"/>
</dbReference>
<dbReference type="Proteomes" id="UP001108240">
    <property type="component" value="Unplaced"/>
</dbReference>
<feature type="compositionally biased region" description="Basic and acidic residues" evidence="10">
    <location>
        <begin position="221"/>
        <end position="270"/>
    </location>
</feature>
<protein>
    <recommendedName>
        <fullName evidence="11">Torsin-1A-interacting protein 1/2 AAA+ activator domain-containing protein</fullName>
    </recommendedName>
</protein>
<reference evidence="12" key="2">
    <citation type="submission" date="2025-09" db="UniProtKB">
        <authorList>
            <consortium name="Ensembl"/>
        </authorList>
    </citation>
    <scope>IDENTIFICATION</scope>
</reference>
<sequence length="1195" mass="134161">MANKRNSGQSGDSFPDNALKEDDGGSEKTTQIRSSSETENHPQSGTEHKTDMDREKGRKSEKKEGQSGDSLPDNASKEDDEKTTEIHSSSETENHPHSGTGPKRDMDREKGRKPERKEGQSGDSLPDNASKEDDEKTTEIHSSSETENHPHSGTGPKRDMDREKGRKPERKEEKTTEIHSSSETKSHPQSGTEHKTDMDSEKGRKPERKEGQSGDSLPDNASKEDDEKTTEIHSSSETEKHPHSGTEHKTDMDSEKGRKPERKEESPFKPEEDDTASVIHEEDVERDEKVQPQVIVPVNNKIFWTAAAVVLLAVVCALWQRSPDSTPPVPKERNVVDVFNQEMKKLETAFSNQHPELWRRSLIHLRRHLKTKNPTEPVSLILTSDHRAEKTLGCLAQCLARAFSTAHNTSVLNINGKNKASQDSVQVKLDIDGELKKAFEGKKSAAVIHHFEELPPGSTLIFYRYCDHENAAYKDVFLVFTVMLDPEVELTSNDSLGRVEEMVQEHIKQKFVSSDKSAMFNQMDVDKLGGLWTRIAHLILPVAAEKKIEEQGCGDCGLSGDPFPDNAPKEDDGGSSPSVDSLPDNAPKEDDESPLNIQKPEEEDTASDIHEEDVERDENVQPQIIVPVNNKKTTHIHSSSETENHPQSGTGPKRDMDREKGRKPERKEDLSVDSLPDNAPKEDDGLYSEDLKPRPPLKRTRKMRDDDEASRAFNGSKEPMSLAKEDEEESPVKMQKLEEKTRSINEKGDGLNQTDEADVEMREKDRDQKVDEENSDMEVEQDHKSSLKGSSDQHGTEKVHPAPVLEEHLESEALEGSQMSIHLKNEENYRPVAKYGGPSSLGAVQEAFKLRNRKSMTYQNPIREKPKSCVRTIDPPGLDNWNRYPPTEPQKSNIYQTLKYPITIQTANHKNTELKNLQKPVTSKASPPSSSKVWTSYVCKLLLWSLILTGLLGLVFLVCQKFLRSSPQNDVVSPKTVDKFDLELIALEALFPSQRSVFWKRSRKHLKSHLEKVNPSEPVSVILTAGLQAERTLGCIARSLAMAYSATHNASILEIKGTTISEQDSTQVKLEIDEALRKAFEGDKPAAVVHRFEELPPGSTLIFYRYCDHENAAYKKVFLVFTVMLSVDEIAPKTSLSAVEDMVYDQIKQKFVISNKSTMFNQMDVDKLSGLWSRISHLILPVAAEEKIEQQGCEA</sequence>
<dbReference type="PANTHER" id="PTHR18843">
    <property type="entry name" value="TORSIN-1A-INTERACTING PROTEIN"/>
    <property type="match status" value="1"/>
</dbReference>
<keyword evidence="6" id="KW-0472">Membrane</keyword>
<reference evidence="12" key="1">
    <citation type="submission" date="2025-08" db="UniProtKB">
        <authorList>
            <consortium name="Ensembl"/>
        </authorList>
    </citation>
    <scope>IDENTIFICATION</scope>
</reference>
<evidence type="ECO:0000313" key="12">
    <source>
        <dbReference type="Ensembl" id="ENSCCRP00000162747.1"/>
    </source>
</evidence>
<dbReference type="InterPro" id="IPR008662">
    <property type="entry name" value="TOIP1/2"/>
</dbReference>
<comment type="similarity">
    <text evidence="2">Belongs to the TOR1AIP family.</text>
</comment>
<keyword evidence="5" id="KW-1133">Transmembrane helix</keyword>
<feature type="region of interest" description="Disordered" evidence="10">
    <location>
        <begin position="1"/>
        <end position="288"/>
    </location>
</feature>
<feature type="domain" description="Torsin-1A-interacting protein 1/2 AAA+ activator" evidence="11">
    <location>
        <begin position="333"/>
        <end position="553"/>
    </location>
</feature>
<organism evidence="12 13">
    <name type="scientific">Cyprinus carpio carpio</name>
    <dbReference type="NCBI Taxonomy" id="630221"/>
    <lineage>
        <taxon>Eukaryota</taxon>
        <taxon>Metazoa</taxon>
        <taxon>Chordata</taxon>
        <taxon>Craniata</taxon>
        <taxon>Vertebrata</taxon>
        <taxon>Euteleostomi</taxon>
        <taxon>Actinopterygii</taxon>
        <taxon>Neopterygii</taxon>
        <taxon>Teleostei</taxon>
        <taxon>Ostariophysi</taxon>
        <taxon>Cypriniformes</taxon>
        <taxon>Cyprinidae</taxon>
        <taxon>Cyprininae</taxon>
        <taxon>Cyprinus</taxon>
    </lineage>
</organism>
<evidence type="ECO:0000259" key="11">
    <source>
        <dbReference type="Pfam" id="PF05609"/>
    </source>
</evidence>
<accession>A0A9J8BZ70</accession>